<dbReference type="InterPro" id="IPR011050">
    <property type="entry name" value="Pectin_lyase_fold/virulence"/>
</dbReference>
<comment type="caution">
    <text evidence="2">The sequence shown here is derived from an EMBL/GenBank/DDBJ whole genome shotgun (WGS) entry which is preliminary data.</text>
</comment>
<dbReference type="Proteomes" id="UP001252186">
    <property type="component" value="Unassembled WGS sequence"/>
</dbReference>
<keyword evidence="1" id="KW-0732">Signal</keyword>
<proteinExistence type="predicted"/>
<feature type="chain" id="PRO_5046943849" description="Right handed beta helix domain-containing protein" evidence="1">
    <location>
        <begin position="21"/>
        <end position="507"/>
    </location>
</feature>
<dbReference type="RefSeq" id="WP_311592407.1">
    <property type="nucleotide sequence ID" value="NZ_JAVRHV010000001.1"/>
</dbReference>
<organism evidence="2 3">
    <name type="scientific">Urechidicola vernalis</name>
    <dbReference type="NCBI Taxonomy" id="3075600"/>
    <lineage>
        <taxon>Bacteria</taxon>
        <taxon>Pseudomonadati</taxon>
        <taxon>Bacteroidota</taxon>
        <taxon>Flavobacteriia</taxon>
        <taxon>Flavobacteriales</taxon>
        <taxon>Flavobacteriaceae</taxon>
        <taxon>Urechidicola</taxon>
    </lineage>
</organism>
<evidence type="ECO:0000313" key="2">
    <source>
        <dbReference type="EMBL" id="MDT0552533.1"/>
    </source>
</evidence>
<keyword evidence="3" id="KW-1185">Reference proteome</keyword>
<dbReference type="SUPFAM" id="SSF51126">
    <property type="entry name" value="Pectin lyase-like"/>
    <property type="match status" value="1"/>
</dbReference>
<dbReference type="PROSITE" id="PS51257">
    <property type="entry name" value="PROKAR_LIPOPROTEIN"/>
    <property type="match status" value="1"/>
</dbReference>
<accession>A0ABU2Y2V3</accession>
<evidence type="ECO:0000313" key="3">
    <source>
        <dbReference type="Proteomes" id="UP001252186"/>
    </source>
</evidence>
<reference evidence="2 3" key="1">
    <citation type="submission" date="2023-09" db="EMBL/GenBank/DDBJ databases">
        <authorList>
            <person name="Rey-Velasco X."/>
        </authorList>
    </citation>
    <scope>NUCLEOTIDE SEQUENCE [LARGE SCALE GENOMIC DNA]</scope>
    <source>
        <strain evidence="2 3">P050</strain>
    </source>
</reference>
<evidence type="ECO:0000256" key="1">
    <source>
        <dbReference type="SAM" id="SignalP"/>
    </source>
</evidence>
<gene>
    <name evidence="2" type="ORF">RM519_04685</name>
</gene>
<feature type="signal peptide" evidence="1">
    <location>
        <begin position="1"/>
        <end position="20"/>
    </location>
</feature>
<evidence type="ECO:0008006" key="4">
    <source>
        <dbReference type="Google" id="ProtNLM"/>
    </source>
</evidence>
<dbReference type="EMBL" id="JAVRHV010000001">
    <property type="protein sequence ID" value="MDT0552533.1"/>
    <property type="molecule type" value="Genomic_DNA"/>
</dbReference>
<name>A0ABU2Y2V3_9FLAO</name>
<sequence length="507" mass="56775">MKNYWLIAPIIMLLIFASCRDDFETVPSFGELSFSKDTVYLDTVFTNIGSSTYNLKVYNNSSRDIHIPNITLERGSNSDYRLNVDGIPGKFFQNVEILAKDSMYIFIETTIDADAISNPLYTDRILFDTGINEQDVDLVTLVQDAHFLYPSKDSEGVIETITLGLNGDVEPVEIQGFFLEDDTTFTDEKPYVIYGYCAIPADKTLTIEAGAKVHFHDNSGLIAYKDATLKIEGALNNTVQIEGDRLEPGFSEVPGQWGAIWLRAGSKNHSINYATIKNASVGIIIDSLGHPTEPTLTIKNTELYNHANYGILGRETNILGENLVINNAGFSALACTIGGTYNFSHSTFANYWSNSLRQFPTVLVNNFFTYIENNTEIIETRDLKAANFTNCIIYGSNNIELILDNVDGSLFNYNFKNNLIKFDDYNDSFAGIPEYDFEDTTHYQNNLFNLDPFFKAPYENDLIIGQESAGIDMADQNTANQIPLDLLGIDRTVTPDIGAYQHIIFED</sequence>
<protein>
    <recommendedName>
        <fullName evidence="4">Right handed beta helix domain-containing protein</fullName>
    </recommendedName>
</protein>